<sequence>MLRMHGQHDNLEVRLVLLELCRRVKTVQQGQGNIDDDNVRLQLRRLCNERATVCDDADQLKLRLEQFLNALCDQHMIVRQENAIGFRHDHLASTVWSRVEGMKEVYPDFRTRLKGPVKALAKHRQMALGRPKGDAGVNPGIFLGGNRTAQATVGSHLKGQTVPFGLHHGQSVPRSHPIREDI</sequence>
<dbReference type="STRING" id="1325564.NSJP_1124"/>
<protein>
    <submittedName>
        <fullName evidence="2">Uncharacterized protein</fullName>
    </submittedName>
</protein>
<dbReference type="EMBL" id="LT828648">
    <property type="protein sequence ID" value="SLM47296.1"/>
    <property type="molecule type" value="Genomic_DNA"/>
</dbReference>
<dbReference type="AlphaFoldDB" id="A0A1W1I2Q6"/>
<gene>
    <name evidence="2" type="ORF">NSJP_1124</name>
</gene>
<evidence type="ECO:0000313" key="3">
    <source>
        <dbReference type="Proteomes" id="UP000192042"/>
    </source>
</evidence>
<dbReference type="Proteomes" id="UP000192042">
    <property type="component" value="Chromosome I"/>
</dbReference>
<evidence type="ECO:0000313" key="2">
    <source>
        <dbReference type="EMBL" id="SLM47296.1"/>
    </source>
</evidence>
<feature type="region of interest" description="Disordered" evidence="1">
    <location>
        <begin position="163"/>
        <end position="182"/>
    </location>
</feature>
<proteinExistence type="predicted"/>
<keyword evidence="3" id="KW-1185">Reference proteome</keyword>
<reference evidence="2 3" key="1">
    <citation type="submission" date="2017-03" db="EMBL/GenBank/DDBJ databases">
        <authorList>
            <person name="Afonso C.L."/>
            <person name="Miller P.J."/>
            <person name="Scott M.A."/>
            <person name="Spackman E."/>
            <person name="Goraichik I."/>
            <person name="Dimitrov K.M."/>
            <person name="Suarez D.L."/>
            <person name="Swayne D.E."/>
        </authorList>
    </citation>
    <scope>NUCLEOTIDE SEQUENCE [LARGE SCALE GENOMIC DNA]</scope>
    <source>
        <strain evidence="2">Genome sequencing of Nitrospira japonica strain NJ11</strain>
    </source>
</reference>
<evidence type="ECO:0000256" key="1">
    <source>
        <dbReference type="SAM" id="MobiDB-lite"/>
    </source>
</evidence>
<name>A0A1W1I2Q6_9BACT</name>
<dbReference type="KEGG" id="nja:NSJP_1124"/>
<organism evidence="2 3">
    <name type="scientific">Nitrospira japonica</name>
    <dbReference type="NCBI Taxonomy" id="1325564"/>
    <lineage>
        <taxon>Bacteria</taxon>
        <taxon>Pseudomonadati</taxon>
        <taxon>Nitrospirota</taxon>
        <taxon>Nitrospiria</taxon>
        <taxon>Nitrospirales</taxon>
        <taxon>Nitrospiraceae</taxon>
        <taxon>Nitrospira</taxon>
    </lineage>
</organism>
<accession>A0A1W1I2Q6</accession>